<feature type="compositionally biased region" description="Pro residues" evidence="1">
    <location>
        <begin position="11"/>
        <end position="24"/>
    </location>
</feature>
<proteinExistence type="predicted"/>
<protein>
    <submittedName>
        <fullName evidence="2">Uncharacterized protein</fullName>
    </submittedName>
</protein>
<gene>
    <name evidence="2" type="ORF">B0T18DRAFT_427755</name>
</gene>
<feature type="region of interest" description="Disordered" evidence="1">
    <location>
        <begin position="1"/>
        <end position="24"/>
    </location>
</feature>
<dbReference type="EMBL" id="JAUKUD010000003">
    <property type="protein sequence ID" value="KAK0749674.1"/>
    <property type="molecule type" value="Genomic_DNA"/>
</dbReference>
<accession>A0AA40F1U5</accession>
<evidence type="ECO:0000256" key="1">
    <source>
        <dbReference type="SAM" id="MobiDB-lite"/>
    </source>
</evidence>
<evidence type="ECO:0000313" key="3">
    <source>
        <dbReference type="Proteomes" id="UP001172155"/>
    </source>
</evidence>
<sequence>MSCRLPHNPTTIPPTPTYPTSPHAPPPNTDTWVLYLTTPFAHRAALLSTLPPAKKELIGGKELCRVRYLREYFSPHRLSLSTLPIGAALEHSHARWRARGVARCHAELARPDAAILDRVRALTEPRPPAGGGDDRGRG</sequence>
<reference evidence="2" key="1">
    <citation type="submission" date="2023-06" db="EMBL/GenBank/DDBJ databases">
        <title>Genome-scale phylogeny and comparative genomics of the fungal order Sordariales.</title>
        <authorList>
            <consortium name="Lawrence Berkeley National Laboratory"/>
            <person name="Hensen N."/>
            <person name="Bonometti L."/>
            <person name="Westerberg I."/>
            <person name="Brannstrom I.O."/>
            <person name="Guillou S."/>
            <person name="Cros-Aarteil S."/>
            <person name="Calhoun S."/>
            <person name="Haridas S."/>
            <person name="Kuo A."/>
            <person name="Mondo S."/>
            <person name="Pangilinan J."/>
            <person name="Riley R."/>
            <person name="LaButti K."/>
            <person name="Andreopoulos B."/>
            <person name="Lipzen A."/>
            <person name="Chen C."/>
            <person name="Yanf M."/>
            <person name="Daum C."/>
            <person name="Ng V."/>
            <person name="Clum A."/>
            <person name="Steindorff A."/>
            <person name="Ohm R."/>
            <person name="Martin F."/>
            <person name="Silar P."/>
            <person name="Natvig D."/>
            <person name="Lalanne C."/>
            <person name="Gautier V."/>
            <person name="Ament-velasquez S.L."/>
            <person name="Kruys A."/>
            <person name="Hutchinson M.I."/>
            <person name="Powell A.J."/>
            <person name="Barry K."/>
            <person name="Miller A.N."/>
            <person name="Grigoriev I.V."/>
            <person name="Debuchy R."/>
            <person name="Gladieux P."/>
            <person name="Thoren M.H."/>
            <person name="Johannesson H."/>
        </authorList>
    </citation>
    <scope>NUCLEOTIDE SEQUENCE</scope>
    <source>
        <strain evidence="2">SMH3187-1</strain>
    </source>
</reference>
<dbReference type="AlphaFoldDB" id="A0AA40F1U5"/>
<dbReference type="Proteomes" id="UP001172155">
    <property type="component" value="Unassembled WGS sequence"/>
</dbReference>
<organism evidence="2 3">
    <name type="scientific">Schizothecium vesticola</name>
    <dbReference type="NCBI Taxonomy" id="314040"/>
    <lineage>
        <taxon>Eukaryota</taxon>
        <taxon>Fungi</taxon>
        <taxon>Dikarya</taxon>
        <taxon>Ascomycota</taxon>
        <taxon>Pezizomycotina</taxon>
        <taxon>Sordariomycetes</taxon>
        <taxon>Sordariomycetidae</taxon>
        <taxon>Sordariales</taxon>
        <taxon>Schizotheciaceae</taxon>
        <taxon>Schizothecium</taxon>
    </lineage>
</organism>
<evidence type="ECO:0000313" key="2">
    <source>
        <dbReference type="EMBL" id="KAK0749674.1"/>
    </source>
</evidence>
<feature type="compositionally biased region" description="Low complexity" evidence="1">
    <location>
        <begin position="1"/>
        <end position="10"/>
    </location>
</feature>
<comment type="caution">
    <text evidence="2">The sequence shown here is derived from an EMBL/GenBank/DDBJ whole genome shotgun (WGS) entry which is preliminary data.</text>
</comment>
<name>A0AA40F1U5_9PEZI</name>
<keyword evidence="3" id="KW-1185">Reference proteome</keyword>